<keyword evidence="4" id="KW-0547">Nucleotide-binding</keyword>
<dbReference type="Pfam" id="PF01935">
    <property type="entry name" value="DUF87"/>
    <property type="match status" value="1"/>
</dbReference>
<dbReference type="Pfam" id="PF12846">
    <property type="entry name" value="AAA_10"/>
    <property type="match status" value="1"/>
</dbReference>
<dbReference type="GO" id="GO:0005524">
    <property type="term" value="F:ATP binding"/>
    <property type="evidence" value="ECO:0007669"/>
    <property type="project" value="UniProtKB-KW"/>
</dbReference>
<accession>A0ABD5QMZ8</accession>
<keyword evidence="2" id="KW-0812">Transmembrane</keyword>
<feature type="transmembrane region" description="Helical" evidence="2">
    <location>
        <begin position="20"/>
        <end position="39"/>
    </location>
</feature>
<name>A0ABD5QMZ8_9EURY</name>
<dbReference type="Gene3D" id="3.40.50.300">
    <property type="entry name" value="P-loop containing nucleotide triphosphate hydrolases"/>
    <property type="match status" value="1"/>
</dbReference>
<reference evidence="4 5" key="1">
    <citation type="journal article" date="2019" name="Int. J. Syst. Evol. Microbiol.">
        <title>The Global Catalogue of Microorganisms (GCM) 10K type strain sequencing project: providing services to taxonomists for standard genome sequencing and annotation.</title>
        <authorList>
            <consortium name="The Broad Institute Genomics Platform"/>
            <consortium name="The Broad Institute Genome Sequencing Center for Infectious Disease"/>
            <person name="Wu L."/>
            <person name="Ma J."/>
        </authorList>
    </citation>
    <scope>NUCLEOTIDE SEQUENCE [LARGE SCALE GENOMIC DNA]</scope>
    <source>
        <strain evidence="4 5">CGMCC 1.16026</strain>
    </source>
</reference>
<keyword evidence="4" id="KW-0067">ATP-binding</keyword>
<evidence type="ECO:0000259" key="3">
    <source>
        <dbReference type="Pfam" id="PF01935"/>
    </source>
</evidence>
<dbReference type="RefSeq" id="WP_122103835.1">
    <property type="nucleotide sequence ID" value="NZ_JBHSKV010000001.1"/>
</dbReference>
<evidence type="ECO:0000256" key="2">
    <source>
        <dbReference type="SAM" id="Phobius"/>
    </source>
</evidence>
<dbReference type="InterPro" id="IPR002789">
    <property type="entry name" value="HerA_central"/>
</dbReference>
<dbReference type="PANTHER" id="PTHR30121:SF6">
    <property type="entry name" value="SLR6007 PROTEIN"/>
    <property type="match status" value="1"/>
</dbReference>
<dbReference type="PANTHER" id="PTHR30121">
    <property type="entry name" value="UNCHARACTERIZED PROTEIN YJGR-RELATED"/>
    <property type="match status" value="1"/>
</dbReference>
<comment type="caution">
    <text evidence="4">The sequence shown here is derived from an EMBL/GenBank/DDBJ whole genome shotgun (WGS) entry which is preliminary data.</text>
</comment>
<feature type="region of interest" description="Disordered" evidence="1">
    <location>
        <begin position="274"/>
        <end position="295"/>
    </location>
</feature>
<evidence type="ECO:0000313" key="5">
    <source>
        <dbReference type="Proteomes" id="UP001596145"/>
    </source>
</evidence>
<keyword evidence="5" id="KW-1185">Reference proteome</keyword>
<dbReference type="Proteomes" id="UP001596145">
    <property type="component" value="Unassembled WGS sequence"/>
</dbReference>
<organism evidence="4 5">
    <name type="scientific">Halorubrum glutamatedens</name>
    <dbReference type="NCBI Taxonomy" id="2707018"/>
    <lineage>
        <taxon>Archaea</taxon>
        <taxon>Methanobacteriati</taxon>
        <taxon>Methanobacteriota</taxon>
        <taxon>Stenosarchaea group</taxon>
        <taxon>Halobacteria</taxon>
        <taxon>Halobacteriales</taxon>
        <taxon>Haloferacaceae</taxon>
        <taxon>Halorubrum</taxon>
    </lineage>
</organism>
<gene>
    <name evidence="4" type="ORF">ACFPJA_02025</name>
</gene>
<dbReference type="InterPro" id="IPR027417">
    <property type="entry name" value="P-loop_NTPase"/>
</dbReference>
<evidence type="ECO:0000256" key="1">
    <source>
        <dbReference type="SAM" id="MobiDB-lite"/>
    </source>
</evidence>
<dbReference type="AlphaFoldDB" id="A0ABD5QMZ8"/>
<dbReference type="SUPFAM" id="SSF52540">
    <property type="entry name" value="P-loop containing nucleoside triphosphate hydrolases"/>
    <property type="match status" value="1"/>
</dbReference>
<protein>
    <submittedName>
        <fullName evidence="4">ATP-binding protein</fullName>
    </submittedName>
</protein>
<evidence type="ECO:0000313" key="4">
    <source>
        <dbReference type="EMBL" id="MFC5133507.1"/>
    </source>
</evidence>
<dbReference type="EMBL" id="JBHSKV010000001">
    <property type="protein sequence ID" value="MFC5133507.1"/>
    <property type="molecule type" value="Genomic_DNA"/>
</dbReference>
<feature type="domain" description="Helicase HerA central" evidence="3">
    <location>
        <begin position="484"/>
        <end position="542"/>
    </location>
</feature>
<keyword evidence="2" id="KW-0472">Membrane</keyword>
<sequence>MIRFRIPRDPRVATKFFAQFTARDLVRLGVSLIVAYIAIPGGTVVQTTGFIVAAAVSAGWYLWRPYGNAVDVHAVNAVRWYVGKTRVDGPDVVAESRSAGDVITSGSYLTAFIEVSPTNLSMKTEAEQAALHSIYQELLETVSYPVKVHSRQEIASEQTEYGRNIAEKDVEPEPLKESYLDYWKRVCSDQPTTTRHYVSLRVPRQQDGASGWLASFLGGDDIDYRSDNAKAELDRRCREVVSCLNAADMDAERVTGSRLTDVVHLFEEDTPDVSPRFTSTTEYGDSASRRPGGAPDAWRQTFQLTEFPRSQRLGWPTELLSVDGRVEVTQVVRPENSAKATKQLTRTIEKLSAEIDSWLRAGHLGTNDLEAKQDDADWILGRLTDREDKAFTYRCYVTVHGRTVEECRQTASQLQNVLDTMQVGYEEPVFQTHNVFKAVSPFYPDPHTDGHLLPGTAVAAGFPFSTQVPQDTSGVLFGEDPSSGRPIVLDRFTWSSHSLARMGMVGSGKSYAAKLELLRSWLAYDDLQVIVVDPKREYGDVVRTLGDSRGCIQTVSEDTDYRFDHDTICFQVEKRGQSEDIDRLTDLVAEIYEETSQDQRKTIVLIDEARLLLNDEQGREVLNRFVLEARDTRTAVTLVTQNASHFTHSREGREILDNMPAKLFMRHDRVPDSVVQYFDLSQREKQELFKLRTGTDAEYSECLAQVSDRVDTTARVRATEAEHTIIKAADGGD</sequence>
<keyword evidence="2" id="KW-1133">Transmembrane helix</keyword>
<dbReference type="InterPro" id="IPR051162">
    <property type="entry name" value="T4SS_component"/>
</dbReference>
<proteinExistence type="predicted"/>